<dbReference type="SUPFAM" id="SSF56935">
    <property type="entry name" value="Porins"/>
    <property type="match status" value="2"/>
</dbReference>
<dbReference type="AlphaFoldDB" id="A0A1Y6D4N4"/>
<evidence type="ECO:0000256" key="8">
    <source>
        <dbReference type="ARBA" id="ARBA00023065"/>
    </source>
</evidence>
<dbReference type="GO" id="GO:0009279">
    <property type="term" value="C:cell outer membrane"/>
    <property type="evidence" value="ECO:0007669"/>
    <property type="project" value="UniProtKB-SubCell"/>
</dbReference>
<evidence type="ECO:0000313" key="12">
    <source>
        <dbReference type="Proteomes" id="UP000192923"/>
    </source>
</evidence>
<evidence type="ECO:0000256" key="9">
    <source>
        <dbReference type="ARBA" id="ARBA00023136"/>
    </source>
</evidence>
<keyword evidence="6" id="KW-0732">Signal</keyword>
<dbReference type="Proteomes" id="UP000192923">
    <property type="component" value="Unassembled WGS sequence"/>
</dbReference>
<keyword evidence="4" id="KW-0410">Iron transport</keyword>
<keyword evidence="12" id="KW-1185">Reference proteome</keyword>
<gene>
    <name evidence="11" type="ORF">SAMN02949497_0136</name>
</gene>
<organism evidence="11 12">
    <name type="scientific">Methylomagnum ishizawai</name>
    <dbReference type="NCBI Taxonomy" id="1760988"/>
    <lineage>
        <taxon>Bacteria</taxon>
        <taxon>Pseudomonadati</taxon>
        <taxon>Pseudomonadota</taxon>
        <taxon>Gammaproteobacteria</taxon>
        <taxon>Methylococcales</taxon>
        <taxon>Methylococcaceae</taxon>
        <taxon>Methylomagnum</taxon>
    </lineage>
</organism>
<keyword evidence="8" id="KW-0406">Ion transport</keyword>
<dbReference type="EMBL" id="FXAM01000003">
    <property type="protein sequence ID" value="SMF97566.1"/>
    <property type="molecule type" value="Genomic_DNA"/>
</dbReference>
<dbReference type="OrthoDB" id="5574420at2"/>
<dbReference type="InterPro" id="IPR036942">
    <property type="entry name" value="Beta-barrel_TonB_sf"/>
</dbReference>
<dbReference type="PANTHER" id="PTHR32552:SF68">
    <property type="entry name" value="FERRICHROME OUTER MEMBRANE TRANSPORTER_PHAGE RECEPTOR"/>
    <property type="match status" value="1"/>
</dbReference>
<dbReference type="STRING" id="1760988.SAMN02949497_0136"/>
<evidence type="ECO:0000256" key="1">
    <source>
        <dbReference type="ARBA" id="ARBA00004571"/>
    </source>
</evidence>
<keyword evidence="3" id="KW-1134">Transmembrane beta strand</keyword>
<keyword evidence="2" id="KW-0813">Transport</keyword>
<keyword evidence="9" id="KW-0472">Membrane</keyword>
<dbReference type="Gene3D" id="2.40.170.20">
    <property type="entry name" value="TonB-dependent receptor, beta-barrel domain"/>
    <property type="match status" value="1"/>
</dbReference>
<evidence type="ECO:0000256" key="3">
    <source>
        <dbReference type="ARBA" id="ARBA00022452"/>
    </source>
</evidence>
<evidence type="ECO:0000256" key="5">
    <source>
        <dbReference type="ARBA" id="ARBA00022692"/>
    </source>
</evidence>
<comment type="subcellular location">
    <subcellularLocation>
        <location evidence="1">Cell outer membrane</location>
        <topology evidence="1">Multi-pass membrane protein</topology>
    </subcellularLocation>
</comment>
<proteinExistence type="predicted"/>
<evidence type="ECO:0000256" key="4">
    <source>
        <dbReference type="ARBA" id="ARBA00022496"/>
    </source>
</evidence>
<dbReference type="InterPro" id="IPR039426">
    <property type="entry name" value="TonB-dep_rcpt-like"/>
</dbReference>
<dbReference type="RefSeq" id="WP_085216592.1">
    <property type="nucleotide sequence ID" value="NZ_FXAM01000003.1"/>
</dbReference>
<evidence type="ECO:0000256" key="10">
    <source>
        <dbReference type="ARBA" id="ARBA00023237"/>
    </source>
</evidence>
<keyword evidence="10" id="KW-0998">Cell outer membrane</keyword>
<name>A0A1Y6D4N4_9GAMM</name>
<reference evidence="11 12" key="1">
    <citation type="submission" date="2016-12" db="EMBL/GenBank/DDBJ databases">
        <authorList>
            <person name="Song W.-J."/>
            <person name="Kurnit D.M."/>
        </authorList>
    </citation>
    <scope>NUCLEOTIDE SEQUENCE [LARGE SCALE GENOMIC DNA]</scope>
    <source>
        <strain evidence="11 12">175</strain>
    </source>
</reference>
<keyword evidence="5" id="KW-0812">Transmembrane</keyword>
<evidence type="ECO:0000256" key="2">
    <source>
        <dbReference type="ARBA" id="ARBA00022448"/>
    </source>
</evidence>
<evidence type="ECO:0000313" key="11">
    <source>
        <dbReference type="EMBL" id="SMF97566.1"/>
    </source>
</evidence>
<dbReference type="PANTHER" id="PTHR32552">
    <property type="entry name" value="FERRICHROME IRON RECEPTOR-RELATED"/>
    <property type="match status" value="1"/>
</dbReference>
<accession>A0A1Y6D4N4</accession>
<protein>
    <submittedName>
        <fullName evidence="11">Uncharacterized protein</fullName>
    </submittedName>
</protein>
<sequence length="153" mass="16167">MGIKASTAAVVLDPITVTGDTGDSADSRTAAEQSLRKNFAVKQSFAVTKSNAPVMEIPVSVQVVPRAILDDRKANSLSDAVQIVSGVGFMLVDGALAYRFKLADSTLTAQLNMQNLLGKTYYAGGDLVDSADPRFDIIPGAPRSFLGSVRVEF</sequence>
<evidence type="ECO:0000256" key="6">
    <source>
        <dbReference type="ARBA" id="ARBA00022729"/>
    </source>
</evidence>
<evidence type="ECO:0000256" key="7">
    <source>
        <dbReference type="ARBA" id="ARBA00023004"/>
    </source>
</evidence>
<dbReference type="GO" id="GO:0015344">
    <property type="term" value="F:siderophore uptake transmembrane transporter activity"/>
    <property type="evidence" value="ECO:0007669"/>
    <property type="project" value="TreeGrafter"/>
</dbReference>
<keyword evidence="7" id="KW-0408">Iron</keyword>